<dbReference type="EMBL" id="MRBO01000055">
    <property type="protein sequence ID" value="KAB2587125.1"/>
    <property type="molecule type" value="Genomic_DNA"/>
</dbReference>
<protein>
    <submittedName>
        <fullName evidence="1">TetR family transcriptional regulator</fullName>
    </submittedName>
</protein>
<gene>
    <name evidence="1" type="ORF">BS297_01680</name>
</gene>
<evidence type="ECO:0000313" key="2">
    <source>
        <dbReference type="Proteomes" id="UP000325576"/>
    </source>
</evidence>
<dbReference type="InterPro" id="IPR036271">
    <property type="entry name" value="Tet_transcr_reg_TetR-rel_C_sf"/>
</dbReference>
<dbReference type="Proteomes" id="UP000325576">
    <property type="component" value="Unassembled WGS sequence"/>
</dbReference>
<dbReference type="AlphaFoldDB" id="A0A5N5E9U2"/>
<accession>A0A5N5E9U2</accession>
<reference evidence="1 2" key="1">
    <citation type="journal article" date="2017" name="Poromechanics V (2013)">
        <title>Genomic Characterization of the Arsenic-Tolerant Actinobacterium, &lt;i&gt;Rhodococcus erythropolis&lt;/i&gt; S43.</title>
        <authorList>
            <person name="Retamal-Morales G."/>
            <person name="Mehnert M."/>
            <person name="Schwabe R."/>
            <person name="Tischler D."/>
            <person name="Schloemann M."/>
            <person name="Levican G.J."/>
        </authorList>
    </citation>
    <scope>NUCLEOTIDE SEQUENCE [LARGE SCALE GENOMIC DNA]</scope>
    <source>
        <strain evidence="1 2">S43</strain>
    </source>
</reference>
<sequence length="35" mass="3645">VRLSTMIGALVLSRATKGSSLSEEVLVAAREELTG</sequence>
<comment type="caution">
    <text evidence="1">The sequence shown here is derived from an EMBL/GenBank/DDBJ whole genome shotgun (WGS) entry which is preliminary data.</text>
</comment>
<dbReference type="SUPFAM" id="SSF48498">
    <property type="entry name" value="Tetracyclin repressor-like, C-terminal domain"/>
    <property type="match status" value="1"/>
</dbReference>
<feature type="non-terminal residue" evidence="1">
    <location>
        <position position="1"/>
    </location>
</feature>
<organism evidence="1 2">
    <name type="scientific">Rhodococcus erythropolis</name>
    <name type="common">Arthrobacter picolinophilus</name>
    <dbReference type="NCBI Taxonomy" id="1833"/>
    <lineage>
        <taxon>Bacteria</taxon>
        <taxon>Bacillati</taxon>
        <taxon>Actinomycetota</taxon>
        <taxon>Actinomycetes</taxon>
        <taxon>Mycobacteriales</taxon>
        <taxon>Nocardiaceae</taxon>
        <taxon>Rhodococcus</taxon>
        <taxon>Rhodococcus erythropolis group</taxon>
    </lineage>
</organism>
<name>A0A5N5E9U2_RHOER</name>
<evidence type="ECO:0000313" key="1">
    <source>
        <dbReference type="EMBL" id="KAB2587125.1"/>
    </source>
</evidence>
<proteinExistence type="predicted"/>
<dbReference type="Gene3D" id="1.10.357.10">
    <property type="entry name" value="Tetracycline Repressor, domain 2"/>
    <property type="match status" value="1"/>
</dbReference>